<dbReference type="Proteomes" id="UP000018144">
    <property type="component" value="Unassembled WGS sequence"/>
</dbReference>
<dbReference type="AlphaFoldDB" id="U4LDV3"/>
<gene>
    <name evidence="2" type="ORF">PCON_07033</name>
</gene>
<evidence type="ECO:0000313" key="3">
    <source>
        <dbReference type="Proteomes" id="UP000018144"/>
    </source>
</evidence>
<keyword evidence="3" id="KW-1185">Reference proteome</keyword>
<sequence length="96" mass="10719">MEGHGQFCKQPTPRSKCKIQAAGQFSRASIFSHFLAPCAYSPPISLSPWYSTSYPRTRITWGPGLEANHHLDLISHPGNYPADKQPSLRPQSRRLG</sequence>
<evidence type="ECO:0000313" key="2">
    <source>
        <dbReference type="EMBL" id="CCX29707.1"/>
    </source>
</evidence>
<reference evidence="2 3" key="1">
    <citation type="journal article" date="2013" name="PLoS Genet.">
        <title>The genome and development-dependent transcriptomes of Pyronema confluens: a window into fungal evolution.</title>
        <authorList>
            <person name="Traeger S."/>
            <person name="Altegoer F."/>
            <person name="Freitag M."/>
            <person name="Gabaldon T."/>
            <person name="Kempken F."/>
            <person name="Kumar A."/>
            <person name="Marcet-Houben M."/>
            <person name="Poggeler S."/>
            <person name="Stajich J.E."/>
            <person name="Nowrousian M."/>
        </authorList>
    </citation>
    <scope>NUCLEOTIDE SEQUENCE [LARGE SCALE GENOMIC DNA]</scope>
    <source>
        <strain evidence="3">CBS 100304</strain>
        <tissue evidence="2">Vegetative mycelium</tissue>
    </source>
</reference>
<feature type="region of interest" description="Disordered" evidence="1">
    <location>
        <begin position="75"/>
        <end position="96"/>
    </location>
</feature>
<accession>U4LDV3</accession>
<dbReference type="EMBL" id="HF935352">
    <property type="protein sequence ID" value="CCX29707.1"/>
    <property type="molecule type" value="Genomic_DNA"/>
</dbReference>
<organism evidence="2 3">
    <name type="scientific">Pyronema omphalodes (strain CBS 100304)</name>
    <name type="common">Pyronema confluens</name>
    <dbReference type="NCBI Taxonomy" id="1076935"/>
    <lineage>
        <taxon>Eukaryota</taxon>
        <taxon>Fungi</taxon>
        <taxon>Dikarya</taxon>
        <taxon>Ascomycota</taxon>
        <taxon>Pezizomycotina</taxon>
        <taxon>Pezizomycetes</taxon>
        <taxon>Pezizales</taxon>
        <taxon>Pyronemataceae</taxon>
        <taxon>Pyronema</taxon>
    </lineage>
</organism>
<proteinExistence type="predicted"/>
<protein>
    <submittedName>
        <fullName evidence="2">Uncharacterized protein</fullName>
    </submittedName>
</protein>
<name>U4LDV3_PYROM</name>
<evidence type="ECO:0000256" key="1">
    <source>
        <dbReference type="SAM" id="MobiDB-lite"/>
    </source>
</evidence>